<dbReference type="AlphaFoldDB" id="A0A371JSE9"/>
<dbReference type="Pfam" id="PF13564">
    <property type="entry name" value="DoxX_2"/>
    <property type="match status" value="1"/>
</dbReference>
<proteinExistence type="predicted"/>
<gene>
    <name evidence="6" type="ORF">DX873_00370</name>
</gene>
<dbReference type="InterPro" id="IPR032808">
    <property type="entry name" value="DoxX"/>
</dbReference>
<evidence type="ECO:0000313" key="6">
    <source>
        <dbReference type="EMBL" id="RDY60669.1"/>
    </source>
</evidence>
<protein>
    <submittedName>
        <fullName evidence="6">DoxX family protein</fullName>
    </submittedName>
</protein>
<sequence>MPSEAINEQFTYRFSLLAEGLQTNRSDLFNLRVPNFIIMSSNKLLYRICLAFFSLAMLGAVINSIINYEIVVETFKNLGYPPHLIHLLGAAQVLGVMLLVLNKGQWFIEWVYAGFFLNLSLGFIAHLISDYGNGASAVFCLIPLLVTYIQYKRLESSEKIREDEKSFVWNRV</sequence>
<dbReference type="GO" id="GO:0016020">
    <property type="term" value="C:membrane"/>
    <property type="evidence" value="ECO:0007669"/>
    <property type="project" value="UniProtKB-SubCell"/>
</dbReference>
<organism evidence="6 7">
    <name type="scientific">Flagellimonas nanhaiensis</name>
    <dbReference type="NCBI Taxonomy" id="2292706"/>
    <lineage>
        <taxon>Bacteria</taxon>
        <taxon>Pseudomonadati</taxon>
        <taxon>Bacteroidota</taxon>
        <taxon>Flavobacteriia</taxon>
        <taxon>Flavobacteriales</taxon>
        <taxon>Flavobacteriaceae</taxon>
        <taxon>Flagellimonas</taxon>
    </lineage>
</organism>
<dbReference type="EMBL" id="QTJX01000001">
    <property type="protein sequence ID" value="RDY60669.1"/>
    <property type="molecule type" value="Genomic_DNA"/>
</dbReference>
<dbReference type="OrthoDB" id="7960583at2"/>
<keyword evidence="3 5" id="KW-1133">Transmembrane helix</keyword>
<evidence type="ECO:0000256" key="4">
    <source>
        <dbReference type="ARBA" id="ARBA00023136"/>
    </source>
</evidence>
<feature type="transmembrane region" description="Helical" evidence="5">
    <location>
        <begin position="44"/>
        <end position="68"/>
    </location>
</feature>
<evidence type="ECO:0000256" key="3">
    <source>
        <dbReference type="ARBA" id="ARBA00022989"/>
    </source>
</evidence>
<keyword evidence="7" id="KW-1185">Reference proteome</keyword>
<feature type="transmembrane region" description="Helical" evidence="5">
    <location>
        <begin position="134"/>
        <end position="151"/>
    </location>
</feature>
<accession>A0A371JSE9</accession>
<dbReference type="Proteomes" id="UP000261828">
    <property type="component" value="Unassembled WGS sequence"/>
</dbReference>
<evidence type="ECO:0000256" key="2">
    <source>
        <dbReference type="ARBA" id="ARBA00022692"/>
    </source>
</evidence>
<comment type="subcellular location">
    <subcellularLocation>
        <location evidence="1">Membrane</location>
        <topology evidence="1">Multi-pass membrane protein</topology>
    </subcellularLocation>
</comment>
<reference evidence="6 7" key="1">
    <citation type="submission" date="2018-08" db="EMBL/GenBank/DDBJ databases">
        <title>Muricauda nanhaiensis sp. nov., isolated from seawater of the South China Sea.</title>
        <authorList>
            <person name="Dang Y."/>
        </authorList>
    </citation>
    <scope>NUCLEOTIDE SEQUENCE [LARGE SCALE GENOMIC DNA]</scope>
    <source>
        <strain evidence="6 7">SM1704</strain>
    </source>
</reference>
<keyword evidence="2 5" id="KW-0812">Transmembrane</keyword>
<comment type="caution">
    <text evidence="6">The sequence shown here is derived from an EMBL/GenBank/DDBJ whole genome shotgun (WGS) entry which is preliminary data.</text>
</comment>
<name>A0A371JSE9_9FLAO</name>
<keyword evidence="4 5" id="KW-0472">Membrane</keyword>
<evidence type="ECO:0000313" key="7">
    <source>
        <dbReference type="Proteomes" id="UP000261828"/>
    </source>
</evidence>
<evidence type="ECO:0000256" key="1">
    <source>
        <dbReference type="ARBA" id="ARBA00004141"/>
    </source>
</evidence>
<feature type="transmembrane region" description="Helical" evidence="5">
    <location>
        <begin position="110"/>
        <end position="128"/>
    </location>
</feature>
<feature type="transmembrane region" description="Helical" evidence="5">
    <location>
        <begin position="80"/>
        <end position="101"/>
    </location>
</feature>
<evidence type="ECO:0000256" key="5">
    <source>
        <dbReference type="SAM" id="Phobius"/>
    </source>
</evidence>